<keyword evidence="23" id="KW-1185">Reference proteome</keyword>
<keyword evidence="12" id="KW-0573">Peptidoglycan synthesis</keyword>
<feature type="region of interest" description="Disordered" evidence="18">
    <location>
        <begin position="751"/>
        <end position="770"/>
    </location>
</feature>
<proteinExistence type="inferred from homology"/>
<dbReference type="GO" id="GO:0008360">
    <property type="term" value="P:regulation of cell shape"/>
    <property type="evidence" value="ECO:0007669"/>
    <property type="project" value="UniProtKB-KW"/>
</dbReference>
<dbReference type="InterPro" id="IPR036950">
    <property type="entry name" value="PBP_transglycosylase"/>
</dbReference>
<keyword evidence="19" id="KW-0812">Transmembrane</keyword>
<name>B3ESY5_AMOA5</name>
<keyword evidence="11" id="KW-0133">Cell shape</keyword>
<evidence type="ECO:0000256" key="1">
    <source>
        <dbReference type="ARBA" id="ARBA00004236"/>
    </source>
</evidence>
<comment type="catalytic activity">
    <reaction evidence="16">
        <text>Preferential cleavage: (Ac)2-L-Lys-D-Ala-|-D-Ala. Also transpeptidation of peptidyl-alanyl moieties that are N-acyl substituents of D-alanine.</text>
        <dbReference type="EC" id="3.4.16.4"/>
    </reaction>
</comment>
<keyword evidence="19" id="KW-1133">Transmembrane helix</keyword>
<sequence>MGNPEENMRYHKLLSYLWISFLGILVAIPIYLLTVKVNFLNLYGSLPSITILENPKSDLTSELYASDGVILGKYFRYNRTPVQYEEISKNLINALLATEDYQFEKHAGIYLSGIARAFFLSILLHQNKGGGSTLTQQLAKNLFKTRSEQYQGLLSKVPFIKTIIVKTKEWMVSIQLERAYTKKEIITMYLNTVAFGNNAYGIKVAAKTYFNTTPDALSVEQAALLVGILRAPSYYSPTRFPERALRRRNVVLAQLCKYQFIRPATYTELKQRPIELQYKVEDHNQGIATYFRSAIREFLLTWTKEHGYDLFEDGLKIYTTIDSRLQKHAEEVIAEHMRVLQKRFEQQWGSENPWVDENGKEIPNFIERSAKKSDIYQHICKKYGADSANVYMETPIPTKLFSWEGEIDSLISPIDAISYNKRLLHAGLMAMDPHTGHIKAWVGGINFEHFKYDHVMQGKRQPGSTFKPIVYAAAIDNGYSPCYEVIDAPVTFKMHTKAGTWTPKNANGVYTGKKMTLRQALSKSVNSITAYILKQIGPELVVDYARRLGIKSPMNPVPALCLGASDVSVYELTGAYSTFMNKGIWTEPLYITRIEDKHGRVLQEFVPQKKEAINEETAWLMLHMLKGTIEENGTFRGLSKEMRENNEVCGKTGTTSNHSDGWCIGMVKDLCTGVWVGGENRSIHFKTLATGQGAVTTRPIWEKFILRLYADPDVPYNKGPLPKPTMPLNLPCMQVQSDKTMATKQLTEFNNPPLNDMNSLDNEDAQGSAEIEKDSVDTYINADEVF</sequence>
<dbReference type="GO" id="GO:0009002">
    <property type="term" value="F:serine-type D-Ala-D-Ala carboxypeptidase activity"/>
    <property type="evidence" value="ECO:0007669"/>
    <property type="project" value="UniProtKB-EC"/>
</dbReference>
<evidence type="ECO:0000256" key="10">
    <source>
        <dbReference type="ARBA" id="ARBA00022801"/>
    </source>
</evidence>
<comment type="similarity">
    <text evidence="4">In the N-terminal section; belongs to the glycosyltransferase 51 family.</text>
</comment>
<dbReference type="AlphaFoldDB" id="B3ESY5"/>
<keyword evidence="15" id="KW-0961">Cell wall biogenesis/degradation</keyword>
<keyword evidence="6" id="KW-0121">Carboxypeptidase</keyword>
<dbReference type="GO" id="GO:0009252">
    <property type="term" value="P:peptidoglycan biosynthetic process"/>
    <property type="evidence" value="ECO:0007669"/>
    <property type="project" value="UniProtKB-KW"/>
</dbReference>
<gene>
    <name evidence="22" type="ordered locus">Aasi_0981</name>
</gene>
<dbReference type="EMBL" id="CP001102">
    <property type="protein sequence ID" value="ACE06337.1"/>
    <property type="molecule type" value="Genomic_DNA"/>
</dbReference>
<evidence type="ECO:0000256" key="19">
    <source>
        <dbReference type="SAM" id="Phobius"/>
    </source>
</evidence>
<dbReference type="InterPro" id="IPR023346">
    <property type="entry name" value="Lysozyme-like_dom_sf"/>
</dbReference>
<keyword evidence="8" id="KW-0328">Glycosyltransferase</keyword>
<keyword evidence="10" id="KW-0378">Hydrolase</keyword>
<evidence type="ECO:0000256" key="3">
    <source>
        <dbReference type="ARBA" id="ARBA00007090"/>
    </source>
</evidence>
<dbReference type="Pfam" id="PF00912">
    <property type="entry name" value="Transgly"/>
    <property type="match status" value="1"/>
</dbReference>
<evidence type="ECO:0000256" key="14">
    <source>
        <dbReference type="ARBA" id="ARBA00023268"/>
    </source>
</evidence>
<dbReference type="Gene3D" id="1.10.3810.10">
    <property type="entry name" value="Biosynthetic peptidoglycan transglycosylase-like"/>
    <property type="match status" value="1"/>
</dbReference>
<evidence type="ECO:0000256" key="11">
    <source>
        <dbReference type="ARBA" id="ARBA00022960"/>
    </source>
</evidence>
<dbReference type="InterPro" id="IPR012338">
    <property type="entry name" value="Beta-lactam/transpept-like"/>
</dbReference>
<dbReference type="Proteomes" id="UP000001227">
    <property type="component" value="Chromosome"/>
</dbReference>
<dbReference type="InterPro" id="IPR050396">
    <property type="entry name" value="Glycosyltr_51/Transpeptidase"/>
</dbReference>
<evidence type="ECO:0000256" key="17">
    <source>
        <dbReference type="ARBA" id="ARBA00049902"/>
    </source>
</evidence>
<evidence type="ECO:0000313" key="23">
    <source>
        <dbReference type="Proteomes" id="UP000001227"/>
    </source>
</evidence>
<dbReference type="SUPFAM" id="SSF53955">
    <property type="entry name" value="Lysozyme-like"/>
    <property type="match status" value="1"/>
</dbReference>
<comment type="subcellular location">
    <subcellularLocation>
        <location evidence="1">Cell membrane</location>
    </subcellularLocation>
</comment>
<evidence type="ECO:0000259" key="20">
    <source>
        <dbReference type="Pfam" id="PF00905"/>
    </source>
</evidence>
<evidence type="ECO:0000256" key="4">
    <source>
        <dbReference type="ARBA" id="ARBA00007739"/>
    </source>
</evidence>
<dbReference type="GO" id="GO:0008658">
    <property type="term" value="F:penicillin binding"/>
    <property type="evidence" value="ECO:0007669"/>
    <property type="project" value="InterPro"/>
</dbReference>
<evidence type="ECO:0000256" key="16">
    <source>
        <dbReference type="ARBA" id="ARBA00034000"/>
    </source>
</evidence>
<keyword evidence="14" id="KW-0511">Multifunctional enzyme</keyword>
<evidence type="ECO:0000256" key="12">
    <source>
        <dbReference type="ARBA" id="ARBA00022984"/>
    </source>
</evidence>
<evidence type="ECO:0000256" key="7">
    <source>
        <dbReference type="ARBA" id="ARBA00022670"/>
    </source>
</evidence>
<dbReference type="eggNOG" id="COG5009">
    <property type="taxonomic scope" value="Bacteria"/>
</dbReference>
<dbReference type="CAZy" id="GT51">
    <property type="family name" value="Glycosyltransferase Family 51"/>
</dbReference>
<reference evidence="22 23" key="1">
    <citation type="journal article" date="2010" name="J. Bacteriol.">
        <title>The genome of the amoeba symbiont 'Candidatus Amoebophilus asiaticus' reveals common mechanisms for host cell interaction among amoeba-associated bacteria.</title>
        <authorList>
            <person name="Schmitz-Esser S."/>
            <person name="Tischler P."/>
            <person name="Arnold R."/>
            <person name="Montanaro J."/>
            <person name="Wagner M."/>
            <person name="Rattei T."/>
            <person name="Horn M."/>
        </authorList>
    </citation>
    <scope>NUCLEOTIDE SEQUENCE [LARGE SCALE GENOMIC DNA]</scope>
    <source>
        <strain evidence="22 23">5a2</strain>
    </source>
</reference>
<dbReference type="InterPro" id="IPR001460">
    <property type="entry name" value="PCN-bd_Tpept"/>
</dbReference>
<evidence type="ECO:0000259" key="21">
    <source>
        <dbReference type="Pfam" id="PF00912"/>
    </source>
</evidence>
<evidence type="ECO:0000256" key="5">
    <source>
        <dbReference type="ARBA" id="ARBA00022475"/>
    </source>
</evidence>
<dbReference type="PANTHER" id="PTHR32282:SF11">
    <property type="entry name" value="PENICILLIN-BINDING PROTEIN 1B"/>
    <property type="match status" value="1"/>
</dbReference>
<dbReference type="HOGENOM" id="CLU_006354_2_4_10"/>
<feature type="transmembrane region" description="Helical" evidence="19">
    <location>
        <begin position="13"/>
        <end position="33"/>
    </location>
</feature>
<dbReference type="SUPFAM" id="SSF56601">
    <property type="entry name" value="beta-lactamase/transpeptidase-like"/>
    <property type="match status" value="1"/>
</dbReference>
<dbReference type="GO" id="GO:0030288">
    <property type="term" value="C:outer membrane-bounded periplasmic space"/>
    <property type="evidence" value="ECO:0007669"/>
    <property type="project" value="TreeGrafter"/>
</dbReference>
<feature type="compositionally biased region" description="Polar residues" evidence="18">
    <location>
        <begin position="751"/>
        <end position="760"/>
    </location>
</feature>
<dbReference type="Pfam" id="PF00905">
    <property type="entry name" value="Transpeptidase"/>
    <property type="match status" value="1"/>
</dbReference>
<comment type="pathway">
    <text evidence="2">Cell wall biogenesis; peptidoglycan biosynthesis.</text>
</comment>
<comment type="catalytic activity">
    <reaction evidence="17">
        <text>[GlcNAc-(1-&gt;4)-Mur2Ac(oyl-L-Ala-gamma-D-Glu-L-Lys-D-Ala-D-Ala)](n)-di-trans,octa-cis-undecaprenyl diphosphate + beta-D-GlcNAc-(1-&gt;4)-Mur2Ac(oyl-L-Ala-gamma-D-Glu-L-Lys-D-Ala-D-Ala)-di-trans,octa-cis-undecaprenyl diphosphate = [GlcNAc-(1-&gt;4)-Mur2Ac(oyl-L-Ala-gamma-D-Glu-L-Lys-D-Ala-D-Ala)](n+1)-di-trans,octa-cis-undecaprenyl diphosphate + di-trans,octa-cis-undecaprenyl diphosphate + H(+)</text>
        <dbReference type="Rhea" id="RHEA:23708"/>
        <dbReference type="Rhea" id="RHEA-COMP:9602"/>
        <dbReference type="Rhea" id="RHEA-COMP:9603"/>
        <dbReference type="ChEBI" id="CHEBI:15378"/>
        <dbReference type="ChEBI" id="CHEBI:58405"/>
        <dbReference type="ChEBI" id="CHEBI:60033"/>
        <dbReference type="ChEBI" id="CHEBI:78435"/>
        <dbReference type="EC" id="2.4.99.28"/>
    </reaction>
</comment>
<keyword evidence="5" id="KW-1003">Cell membrane</keyword>
<feature type="domain" description="Glycosyl transferase family 51" evidence="21">
    <location>
        <begin position="71"/>
        <end position="255"/>
    </location>
</feature>
<keyword evidence="9" id="KW-0808">Transferase</keyword>
<dbReference type="STRING" id="452471.Aasi_0981"/>
<dbReference type="InterPro" id="IPR001264">
    <property type="entry name" value="Glyco_trans_51"/>
</dbReference>
<evidence type="ECO:0000256" key="2">
    <source>
        <dbReference type="ARBA" id="ARBA00004752"/>
    </source>
</evidence>
<dbReference type="Gene3D" id="3.40.710.10">
    <property type="entry name" value="DD-peptidase/beta-lactamase superfamily"/>
    <property type="match status" value="2"/>
</dbReference>
<evidence type="ECO:0000313" key="22">
    <source>
        <dbReference type="EMBL" id="ACE06337.1"/>
    </source>
</evidence>
<accession>B3ESY5</accession>
<dbReference type="PANTHER" id="PTHR32282">
    <property type="entry name" value="BINDING PROTEIN TRANSPEPTIDASE, PUTATIVE-RELATED"/>
    <property type="match status" value="1"/>
</dbReference>
<keyword evidence="13 19" id="KW-0472">Membrane</keyword>
<keyword evidence="7" id="KW-0645">Protease</keyword>
<dbReference type="GO" id="GO:0071555">
    <property type="term" value="P:cell wall organization"/>
    <property type="evidence" value="ECO:0007669"/>
    <property type="project" value="UniProtKB-KW"/>
</dbReference>
<evidence type="ECO:0000256" key="15">
    <source>
        <dbReference type="ARBA" id="ARBA00023316"/>
    </source>
</evidence>
<evidence type="ECO:0000256" key="9">
    <source>
        <dbReference type="ARBA" id="ARBA00022679"/>
    </source>
</evidence>
<evidence type="ECO:0000256" key="18">
    <source>
        <dbReference type="SAM" id="MobiDB-lite"/>
    </source>
</evidence>
<comment type="similarity">
    <text evidence="3">In the C-terminal section; belongs to the transpeptidase family.</text>
</comment>
<dbReference type="GO" id="GO:0005886">
    <property type="term" value="C:plasma membrane"/>
    <property type="evidence" value="ECO:0007669"/>
    <property type="project" value="UniProtKB-SubCell"/>
</dbReference>
<evidence type="ECO:0000256" key="8">
    <source>
        <dbReference type="ARBA" id="ARBA00022676"/>
    </source>
</evidence>
<protein>
    <submittedName>
        <fullName evidence="22">Uncharacterized protein</fullName>
    </submittedName>
</protein>
<feature type="domain" description="Penicillin-binding protein transpeptidase" evidence="20">
    <location>
        <begin position="428"/>
        <end position="668"/>
    </location>
</feature>
<organism evidence="22 23">
    <name type="scientific">Amoebophilus asiaticus (strain 5a2)</name>
    <dbReference type="NCBI Taxonomy" id="452471"/>
    <lineage>
        <taxon>Bacteria</taxon>
        <taxon>Pseudomonadati</taxon>
        <taxon>Bacteroidota</taxon>
        <taxon>Cytophagia</taxon>
        <taxon>Cytophagales</taxon>
        <taxon>Amoebophilaceae</taxon>
        <taxon>Candidatus Amoebophilus</taxon>
    </lineage>
</organism>
<dbReference type="GO" id="GO:0008955">
    <property type="term" value="F:peptidoglycan glycosyltransferase activity"/>
    <property type="evidence" value="ECO:0007669"/>
    <property type="project" value="UniProtKB-EC"/>
</dbReference>
<dbReference type="GO" id="GO:0006508">
    <property type="term" value="P:proteolysis"/>
    <property type="evidence" value="ECO:0007669"/>
    <property type="project" value="UniProtKB-KW"/>
</dbReference>
<evidence type="ECO:0000256" key="13">
    <source>
        <dbReference type="ARBA" id="ARBA00023136"/>
    </source>
</evidence>
<evidence type="ECO:0000256" key="6">
    <source>
        <dbReference type="ARBA" id="ARBA00022645"/>
    </source>
</evidence>
<dbReference type="KEGG" id="aas:Aasi_0981"/>